<dbReference type="PANTHER" id="PTHR28657">
    <property type="entry name" value="INDOLEAMINE 2,3-DIOXYGENASE"/>
    <property type="match status" value="1"/>
</dbReference>
<dbReference type="InParanoid" id="C3Y9Y8"/>
<keyword evidence="5" id="KW-0223">Dioxygenase</keyword>
<proteinExistence type="inferred from homology"/>
<dbReference type="SABIO-RK" id="C3Y9Y8"/>
<dbReference type="FunFam" id="1.20.58.480:FF:000003">
    <property type="entry name" value="Indoleamine 2,3-dioxygenase 1"/>
    <property type="match status" value="1"/>
</dbReference>
<dbReference type="Pfam" id="PF01231">
    <property type="entry name" value="IDO"/>
    <property type="match status" value="1"/>
</dbReference>
<dbReference type="Gene3D" id="1.20.58.480">
    <property type="match status" value="1"/>
</dbReference>
<comment type="similarity">
    <text evidence="1">Belongs to the indoleamine 2,3-dioxygenase family.</text>
</comment>
<dbReference type="BRENDA" id="1.13.11.52">
    <property type="organism ID" value="931"/>
</dbReference>
<dbReference type="InterPro" id="IPR000898">
    <property type="entry name" value="Indolamine_dOase"/>
</dbReference>
<dbReference type="GO" id="GO:0016702">
    <property type="term" value="F:oxidoreductase activity, acting on single donors with incorporation of molecular oxygen, incorporation of two atoms of oxygen"/>
    <property type="evidence" value="ECO:0007669"/>
    <property type="project" value="UniProtKB-ARBA"/>
</dbReference>
<feature type="binding site" description="proximal binding residue" evidence="9">
    <location>
        <position position="341"/>
    </location>
    <ligand>
        <name>heme b</name>
        <dbReference type="ChEBI" id="CHEBI:60344"/>
    </ligand>
    <ligandPart>
        <name>Fe</name>
        <dbReference type="ChEBI" id="CHEBI:18248"/>
    </ligandPart>
</feature>
<organism>
    <name type="scientific">Branchiostoma floridae</name>
    <name type="common">Florida lancelet</name>
    <name type="synonym">Amphioxus</name>
    <dbReference type="NCBI Taxonomy" id="7739"/>
    <lineage>
        <taxon>Eukaryota</taxon>
        <taxon>Metazoa</taxon>
        <taxon>Chordata</taxon>
        <taxon>Cephalochordata</taxon>
        <taxon>Leptocardii</taxon>
        <taxon>Amphioxiformes</taxon>
        <taxon>Branchiostomatidae</taxon>
        <taxon>Branchiostoma</taxon>
    </lineage>
</organism>
<keyword evidence="2 9" id="KW-0349">Heme</keyword>
<gene>
    <name evidence="10" type="ORF">BRAFLDRAFT_126354</name>
</gene>
<dbReference type="SUPFAM" id="SSF140959">
    <property type="entry name" value="Indolic compounds 2,3-dioxygenase-like"/>
    <property type="match status" value="1"/>
</dbReference>
<sequence length="396" mass="44243">MESGMIPTLSDFYLSEERGFLPAEDPLESLPPYFSPWVELARDSPKLLQQQQLRECVHKLPLLDHTRLQGPLEWHLAHLLLSTISHAYVWQAGEAGVPDFLPRSVAVPWYRVSEHLGVPPIISHHCVSLANWKKKDPKGPLELDNLQLLFCITCPRDFSWFALIPLQIEIDFIAALPLLVQAQKGVLEGNSKSTRDALTAIIPVLKKIKQTLGRMKEQCDTEVFYNQLRYFLSGWKDNPALPRGLIYEGVRDEPFQLSGGSAAQVATIQCLDEFLGIKHNGREGAFLMRMRDHMLPAHRNFIADVGNGPSVRNFVSNTDDQELRTAYNTCVSTLRDFRSLHISIIASYIVIPSKRAKGHKVEGLANVGTGGTGIMTFLKTVRDTTTAALLPDVSGT</sequence>
<dbReference type="STRING" id="7739.C3Y9Y8"/>
<evidence type="ECO:0000313" key="10">
    <source>
        <dbReference type="EMBL" id="EEN62897.1"/>
    </source>
</evidence>
<dbReference type="GO" id="GO:0046872">
    <property type="term" value="F:metal ion binding"/>
    <property type="evidence" value="ECO:0007669"/>
    <property type="project" value="UniProtKB-KW"/>
</dbReference>
<dbReference type="PANTHER" id="PTHR28657:SF5">
    <property type="entry name" value="INDOLEAMINE 2,3-DIOXYGENASE"/>
    <property type="match status" value="1"/>
</dbReference>
<evidence type="ECO:0000256" key="7">
    <source>
        <dbReference type="ARBA" id="ARBA00023004"/>
    </source>
</evidence>
<evidence type="ECO:0008006" key="11">
    <source>
        <dbReference type="Google" id="ProtNLM"/>
    </source>
</evidence>
<dbReference type="GO" id="GO:0019441">
    <property type="term" value="P:L-tryptophan catabolic process to kynurenine"/>
    <property type="evidence" value="ECO:0007669"/>
    <property type="project" value="InterPro"/>
</dbReference>
<protein>
    <recommendedName>
        <fullName evidence="11">Indoleamine 2,3-dioxygenase</fullName>
    </recommendedName>
</protein>
<keyword evidence="6" id="KW-0560">Oxidoreductase</keyword>
<dbReference type="GO" id="GO:0020037">
    <property type="term" value="F:heme binding"/>
    <property type="evidence" value="ECO:0007669"/>
    <property type="project" value="InterPro"/>
</dbReference>
<keyword evidence="4" id="KW-0391">Immunity</keyword>
<dbReference type="eggNOG" id="ENOG502QT99">
    <property type="taxonomic scope" value="Eukaryota"/>
</dbReference>
<evidence type="ECO:0000256" key="6">
    <source>
        <dbReference type="ARBA" id="ARBA00023002"/>
    </source>
</evidence>
<evidence type="ECO:0000256" key="3">
    <source>
        <dbReference type="ARBA" id="ARBA00022723"/>
    </source>
</evidence>
<evidence type="ECO:0000256" key="4">
    <source>
        <dbReference type="ARBA" id="ARBA00022859"/>
    </source>
</evidence>
<dbReference type="AlphaFoldDB" id="C3Y9Y8"/>
<evidence type="ECO:0000256" key="8">
    <source>
        <dbReference type="ARBA" id="ARBA00023079"/>
    </source>
</evidence>
<accession>C3Y9Y8</accession>
<evidence type="ECO:0000256" key="1">
    <source>
        <dbReference type="ARBA" id="ARBA00007119"/>
    </source>
</evidence>
<keyword evidence="8" id="KW-0823">Tryptophan catabolism</keyword>
<reference evidence="10" key="1">
    <citation type="journal article" date="2008" name="Nature">
        <title>The amphioxus genome and the evolution of the chordate karyotype.</title>
        <authorList>
            <consortium name="US DOE Joint Genome Institute (JGI-PGF)"/>
            <person name="Putnam N.H."/>
            <person name="Butts T."/>
            <person name="Ferrier D.E.K."/>
            <person name="Furlong R.F."/>
            <person name="Hellsten U."/>
            <person name="Kawashima T."/>
            <person name="Robinson-Rechavi M."/>
            <person name="Shoguchi E."/>
            <person name="Terry A."/>
            <person name="Yu J.-K."/>
            <person name="Benito-Gutierrez E.L."/>
            <person name="Dubchak I."/>
            <person name="Garcia-Fernandez J."/>
            <person name="Gibson-Brown J.J."/>
            <person name="Grigoriev I.V."/>
            <person name="Horton A.C."/>
            <person name="de Jong P.J."/>
            <person name="Jurka J."/>
            <person name="Kapitonov V.V."/>
            <person name="Kohara Y."/>
            <person name="Kuroki Y."/>
            <person name="Lindquist E."/>
            <person name="Lucas S."/>
            <person name="Osoegawa K."/>
            <person name="Pennacchio L.A."/>
            <person name="Salamov A.A."/>
            <person name="Satou Y."/>
            <person name="Sauka-Spengler T."/>
            <person name="Schmutz J."/>
            <person name="Shin-I T."/>
            <person name="Toyoda A."/>
            <person name="Bronner-Fraser M."/>
            <person name="Fujiyama A."/>
            <person name="Holland L.Z."/>
            <person name="Holland P.W.H."/>
            <person name="Satoh N."/>
            <person name="Rokhsar D.S."/>
        </authorList>
    </citation>
    <scope>NUCLEOTIDE SEQUENCE [LARGE SCALE GENOMIC DNA]</scope>
    <source>
        <strain evidence="10">S238N-H82</strain>
        <tissue evidence="10">Testes</tissue>
    </source>
</reference>
<dbReference type="GO" id="GO:0002376">
    <property type="term" value="P:immune system process"/>
    <property type="evidence" value="ECO:0007669"/>
    <property type="project" value="UniProtKB-KW"/>
</dbReference>
<keyword evidence="3 9" id="KW-0479">Metal-binding</keyword>
<dbReference type="EMBL" id="GG666493">
    <property type="protein sequence ID" value="EEN62897.1"/>
    <property type="molecule type" value="Genomic_DNA"/>
</dbReference>
<evidence type="ECO:0000256" key="5">
    <source>
        <dbReference type="ARBA" id="ARBA00022964"/>
    </source>
</evidence>
<keyword evidence="7 9" id="KW-0408">Iron</keyword>
<evidence type="ECO:0000256" key="2">
    <source>
        <dbReference type="ARBA" id="ARBA00022617"/>
    </source>
</evidence>
<dbReference type="InterPro" id="IPR037217">
    <property type="entry name" value="Trp/Indoleamine_2_3_dOase-like"/>
</dbReference>
<evidence type="ECO:0000256" key="9">
    <source>
        <dbReference type="PIRSR" id="PIRSR600898-1"/>
    </source>
</evidence>
<name>C3Y9Y8_BRAFL</name>